<name>A0ABC8LNY5_ERUVS</name>
<gene>
    <name evidence="1" type="ORF">ERUC_LOCUS37609</name>
</gene>
<comment type="caution">
    <text evidence="1">The sequence shown here is derived from an EMBL/GenBank/DDBJ whole genome shotgun (WGS) entry which is preliminary data.</text>
</comment>
<sequence length="198" mass="22149">MSTSATALEQVQRSGERGLVFDVFQFLLYIGKKKVSVRKAISSPQIYKGLETKGGGEGEVELELDGGDGEELGFYGGELGNGHTMAIVSLPNFSLVSCFFFSSGCMSNQRPLKRALVLNDDDDEEDKLYKLKVLLPNSTSVTLALTNPRPEMSFKYFVNLVKEEYEKTLKRGKLLIGIRLLNLISKMKMIHSRIDIKW</sequence>
<evidence type="ECO:0000313" key="2">
    <source>
        <dbReference type="Proteomes" id="UP001642260"/>
    </source>
</evidence>
<reference evidence="1 2" key="1">
    <citation type="submission" date="2022-03" db="EMBL/GenBank/DDBJ databases">
        <authorList>
            <person name="Macdonald S."/>
            <person name="Ahmed S."/>
            <person name="Newling K."/>
        </authorList>
    </citation>
    <scope>NUCLEOTIDE SEQUENCE [LARGE SCALE GENOMIC DNA]</scope>
</reference>
<dbReference type="Proteomes" id="UP001642260">
    <property type="component" value="Unassembled WGS sequence"/>
</dbReference>
<dbReference type="AlphaFoldDB" id="A0ABC8LNY5"/>
<dbReference type="EMBL" id="CAKOAT010651820">
    <property type="protein sequence ID" value="CAH8385126.1"/>
    <property type="molecule type" value="Genomic_DNA"/>
</dbReference>
<accession>A0ABC8LNY5</accession>
<protein>
    <submittedName>
        <fullName evidence="1">Uncharacterized protein</fullName>
    </submittedName>
</protein>
<keyword evidence="2" id="KW-1185">Reference proteome</keyword>
<organism evidence="1 2">
    <name type="scientific">Eruca vesicaria subsp. sativa</name>
    <name type="common">Garden rocket</name>
    <name type="synonym">Eruca sativa</name>
    <dbReference type="NCBI Taxonomy" id="29727"/>
    <lineage>
        <taxon>Eukaryota</taxon>
        <taxon>Viridiplantae</taxon>
        <taxon>Streptophyta</taxon>
        <taxon>Embryophyta</taxon>
        <taxon>Tracheophyta</taxon>
        <taxon>Spermatophyta</taxon>
        <taxon>Magnoliopsida</taxon>
        <taxon>eudicotyledons</taxon>
        <taxon>Gunneridae</taxon>
        <taxon>Pentapetalae</taxon>
        <taxon>rosids</taxon>
        <taxon>malvids</taxon>
        <taxon>Brassicales</taxon>
        <taxon>Brassicaceae</taxon>
        <taxon>Brassiceae</taxon>
        <taxon>Eruca</taxon>
    </lineage>
</organism>
<evidence type="ECO:0000313" key="1">
    <source>
        <dbReference type="EMBL" id="CAH8385126.1"/>
    </source>
</evidence>
<proteinExistence type="predicted"/>